<sequence length="110" mass="11643">MRPHFAPSMVMVVFMPSCGSHRSYRGSRVGVVHAGWLMGPLQGRIACIHCPTCPEDANGKHSPFCIEVTMPGIADGELCAIALRDGLGSPVFLAMGGGLLHCCTDAQEAF</sequence>
<protein>
    <submittedName>
        <fullName evidence="1">Uncharacterized protein</fullName>
    </submittedName>
</protein>
<organism evidence="1">
    <name type="scientific">Eutreptiella gymnastica</name>
    <dbReference type="NCBI Taxonomy" id="73025"/>
    <lineage>
        <taxon>Eukaryota</taxon>
        <taxon>Discoba</taxon>
        <taxon>Euglenozoa</taxon>
        <taxon>Euglenida</taxon>
        <taxon>Spirocuta</taxon>
        <taxon>Euglenophyceae</taxon>
        <taxon>Eutreptiales</taxon>
        <taxon>Eutreptiaceae</taxon>
        <taxon>Eutreptiella</taxon>
    </lineage>
</organism>
<gene>
    <name evidence="1" type="ORF">EGYM00392_LOCUS50826</name>
</gene>
<accession>A0A7S1JDF7</accession>
<proteinExistence type="predicted"/>
<dbReference type="AlphaFoldDB" id="A0A7S1JDF7"/>
<reference evidence="1" key="1">
    <citation type="submission" date="2021-01" db="EMBL/GenBank/DDBJ databases">
        <authorList>
            <person name="Corre E."/>
            <person name="Pelletier E."/>
            <person name="Niang G."/>
            <person name="Scheremetjew M."/>
            <person name="Finn R."/>
            <person name="Kale V."/>
            <person name="Holt S."/>
            <person name="Cochrane G."/>
            <person name="Meng A."/>
            <person name="Brown T."/>
            <person name="Cohen L."/>
        </authorList>
    </citation>
    <scope>NUCLEOTIDE SEQUENCE</scope>
    <source>
        <strain evidence="1">NIES-381</strain>
    </source>
</reference>
<name>A0A7S1JDF7_9EUGL</name>
<evidence type="ECO:0000313" key="1">
    <source>
        <dbReference type="EMBL" id="CAD9039660.1"/>
    </source>
</evidence>
<dbReference type="EMBL" id="HBGA01137687">
    <property type="protein sequence ID" value="CAD9039660.1"/>
    <property type="molecule type" value="Transcribed_RNA"/>
</dbReference>